<dbReference type="Gene3D" id="2.40.50.40">
    <property type="match status" value="1"/>
</dbReference>
<dbReference type="GeneID" id="20810264"/>
<dbReference type="InterPro" id="IPR016197">
    <property type="entry name" value="Chromo-like_dom_sf"/>
</dbReference>
<name>W4GEH4_APHAT</name>
<dbReference type="RefSeq" id="XP_009832392.1">
    <property type="nucleotide sequence ID" value="XM_009834090.1"/>
</dbReference>
<dbReference type="OrthoDB" id="78018at2759"/>
<accession>W4GEH4</accession>
<protein>
    <recommendedName>
        <fullName evidence="1">Chromo domain-containing protein</fullName>
    </recommendedName>
</protein>
<dbReference type="AlphaFoldDB" id="W4GEH4"/>
<dbReference type="InterPro" id="IPR000953">
    <property type="entry name" value="Chromo/chromo_shadow_dom"/>
</dbReference>
<dbReference type="EMBL" id="KI913131">
    <property type="protein sequence ID" value="ETV78055.1"/>
    <property type="molecule type" value="Genomic_DNA"/>
</dbReference>
<reference evidence="2" key="1">
    <citation type="submission" date="2013-12" db="EMBL/GenBank/DDBJ databases">
        <title>The Genome Sequence of Aphanomyces astaci APO3.</title>
        <authorList>
            <consortium name="The Broad Institute Genomics Platform"/>
            <person name="Russ C."/>
            <person name="Tyler B."/>
            <person name="van West P."/>
            <person name="Dieguez-Uribeondo J."/>
            <person name="Young S.K."/>
            <person name="Zeng Q."/>
            <person name="Gargeya S."/>
            <person name="Fitzgerald M."/>
            <person name="Abouelleil A."/>
            <person name="Alvarado L."/>
            <person name="Chapman S.B."/>
            <person name="Gainer-Dewar J."/>
            <person name="Goldberg J."/>
            <person name="Griggs A."/>
            <person name="Gujja S."/>
            <person name="Hansen M."/>
            <person name="Howarth C."/>
            <person name="Imamovic A."/>
            <person name="Ireland A."/>
            <person name="Larimer J."/>
            <person name="McCowan C."/>
            <person name="Murphy C."/>
            <person name="Pearson M."/>
            <person name="Poon T.W."/>
            <person name="Priest M."/>
            <person name="Roberts A."/>
            <person name="Saif S."/>
            <person name="Shea T."/>
            <person name="Sykes S."/>
            <person name="Wortman J."/>
            <person name="Nusbaum C."/>
            <person name="Birren B."/>
        </authorList>
    </citation>
    <scope>NUCLEOTIDE SEQUENCE [LARGE SCALE GENOMIC DNA]</scope>
    <source>
        <strain evidence="2">APO3</strain>
    </source>
</reference>
<proteinExistence type="predicted"/>
<feature type="domain" description="Chromo" evidence="1">
    <location>
        <begin position="92"/>
        <end position="170"/>
    </location>
</feature>
<evidence type="ECO:0000259" key="1">
    <source>
        <dbReference type="PROSITE" id="PS50013"/>
    </source>
</evidence>
<dbReference type="VEuPathDB" id="FungiDB:H257_08268"/>
<dbReference type="SUPFAM" id="SSF54160">
    <property type="entry name" value="Chromo domain-like"/>
    <property type="match status" value="1"/>
</dbReference>
<sequence>MHKEVLNRNELRTNKATKATEDFEACNVTEGDYVLWSRVDERYHPKLLVTWVGPYRVESVGEFSVMLEHLVTHEEREAHTARVKMYAETSFEVTEEILEHVSEQGIVSQVKSIAGDKFVPDVSDFMLKVFWEGFEDIESSWEPLNKLMRECPAVVKAYAATKKNADTRHWPRR</sequence>
<dbReference type="PROSITE" id="PS50013">
    <property type="entry name" value="CHROMO_2"/>
    <property type="match status" value="1"/>
</dbReference>
<evidence type="ECO:0000313" key="2">
    <source>
        <dbReference type="EMBL" id="ETV78055.1"/>
    </source>
</evidence>
<organism evidence="2">
    <name type="scientific">Aphanomyces astaci</name>
    <name type="common">Crayfish plague agent</name>
    <dbReference type="NCBI Taxonomy" id="112090"/>
    <lineage>
        <taxon>Eukaryota</taxon>
        <taxon>Sar</taxon>
        <taxon>Stramenopiles</taxon>
        <taxon>Oomycota</taxon>
        <taxon>Saprolegniomycetes</taxon>
        <taxon>Saprolegniales</taxon>
        <taxon>Verrucalvaceae</taxon>
        <taxon>Aphanomyces</taxon>
    </lineage>
</organism>
<gene>
    <name evidence="2" type="ORF">H257_08268</name>
</gene>